<keyword evidence="12" id="KW-1185">Reference proteome</keyword>
<dbReference type="HAMAP" id="MF_00134_B">
    <property type="entry name" value="IGPS_B"/>
    <property type="match status" value="1"/>
</dbReference>
<proteinExistence type="inferred from homology"/>
<sequence length="263" mass="27723">MPTVLDDIIAGVRQDLDSRRRDVSAAQVAVVASQQRPPLDAEAALRAPGGMKVIAEVKRRSPSKGDLAQIADPATLAASYQTGGAAAISVLTEQRRFGGTLADLDAVRAAVRIPLLRKDFMVDAYQIDEARAHGADLILLIVAALEDTLLRDLFQQATDLGMTALIEVHDEAEVERAITLGGRVIGINARNLKTLEVDRATFARLAPLVPAECVRVAESGVRTADDVREYAAAGADAVLVGEALVTGGDPVHAIPELIGDVVA</sequence>
<comment type="catalytic activity">
    <reaction evidence="1 9">
        <text>1-(2-carboxyphenylamino)-1-deoxy-D-ribulose 5-phosphate + H(+) = (1S,2R)-1-C-(indol-3-yl)glycerol 3-phosphate + CO2 + H2O</text>
        <dbReference type="Rhea" id="RHEA:23476"/>
        <dbReference type="ChEBI" id="CHEBI:15377"/>
        <dbReference type="ChEBI" id="CHEBI:15378"/>
        <dbReference type="ChEBI" id="CHEBI:16526"/>
        <dbReference type="ChEBI" id="CHEBI:58613"/>
        <dbReference type="ChEBI" id="CHEBI:58866"/>
        <dbReference type="EC" id="4.1.1.48"/>
    </reaction>
</comment>
<organism evidence="11 12">
    <name type="scientific">Rudaeicoccus suwonensis</name>
    <dbReference type="NCBI Taxonomy" id="657409"/>
    <lineage>
        <taxon>Bacteria</taxon>
        <taxon>Bacillati</taxon>
        <taxon>Actinomycetota</taxon>
        <taxon>Actinomycetes</taxon>
        <taxon>Micrococcales</taxon>
        <taxon>Dermacoccaceae</taxon>
        <taxon>Rudaeicoccus</taxon>
    </lineage>
</organism>
<evidence type="ECO:0000256" key="4">
    <source>
        <dbReference type="ARBA" id="ARBA00022605"/>
    </source>
</evidence>
<evidence type="ECO:0000256" key="2">
    <source>
        <dbReference type="ARBA" id="ARBA00004696"/>
    </source>
</evidence>
<dbReference type="Pfam" id="PF00218">
    <property type="entry name" value="IGPS"/>
    <property type="match status" value="1"/>
</dbReference>
<evidence type="ECO:0000256" key="3">
    <source>
        <dbReference type="ARBA" id="ARBA00008737"/>
    </source>
</evidence>
<dbReference type="PANTHER" id="PTHR22854">
    <property type="entry name" value="TRYPTOPHAN BIOSYNTHESIS PROTEIN"/>
    <property type="match status" value="1"/>
</dbReference>
<dbReference type="SUPFAM" id="SSF51366">
    <property type="entry name" value="Ribulose-phoshate binding barrel"/>
    <property type="match status" value="1"/>
</dbReference>
<dbReference type="Gene3D" id="3.20.20.70">
    <property type="entry name" value="Aldolase class I"/>
    <property type="match status" value="1"/>
</dbReference>
<dbReference type="NCBIfam" id="NF001369">
    <property type="entry name" value="PRK00278.1-1"/>
    <property type="match status" value="1"/>
</dbReference>
<dbReference type="HAMAP" id="MF_00134_A">
    <property type="entry name" value="IGPS_A"/>
    <property type="match status" value="1"/>
</dbReference>
<name>A0A561EAC9_9MICO</name>
<dbReference type="InterPro" id="IPR045186">
    <property type="entry name" value="Indole-3-glycerol_P_synth"/>
</dbReference>
<evidence type="ECO:0000256" key="6">
    <source>
        <dbReference type="ARBA" id="ARBA00022822"/>
    </source>
</evidence>
<keyword evidence="8 9" id="KW-0456">Lyase</keyword>
<evidence type="ECO:0000256" key="1">
    <source>
        <dbReference type="ARBA" id="ARBA00001633"/>
    </source>
</evidence>
<keyword evidence="7 9" id="KW-0057">Aromatic amino acid biosynthesis</keyword>
<dbReference type="EC" id="4.1.1.48" evidence="9"/>
<dbReference type="FunFam" id="3.20.20.70:FF:000024">
    <property type="entry name" value="Indole-3-glycerol phosphate synthase"/>
    <property type="match status" value="1"/>
</dbReference>
<protein>
    <recommendedName>
        <fullName evidence="9">Indole-3-glycerol phosphate synthase</fullName>
        <shortName evidence="9">IGPS</shortName>
        <ecNumber evidence="9">4.1.1.48</ecNumber>
    </recommendedName>
</protein>
<dbReference type="RefSeq" id="WP_145226651.1">
    <property type="nucleotide sequence ID" value="NZ_VIVQ01000001.1"/>
</dbReference>
<dbReference type="AlphaFoldDB" id="A0A561EAC9"/>
<dbReference type="InterPro" id="IPR013798">
    <property type="entry name" value="Indole-3-glycerol_P_synth_dom"/>
</dbReference>
<evidence type="ECO:0000313" key="11">
    <source>
        <dbReference type="EMBL" id="TWE12559.1"/>
    </source>
</evidence>
<dbReference type="GO" id="GO:0004640">
    <property type="term" value="F:phosphoribosylanthranilate isomerase activity"/>
    <property type="evidence" value="ECO:0007669"/>
    <property type="project" value="TreeGrafter"/>
</dbReference>
<feature type="domain" description="Indole-3-glycerol phosphate synthase" evidence="10">
    <location>
        <begin position="5"/>
        <end position="256"/>
    </location>
</feature>
<keyword evidence="6 9" id="KW-0822">Tryptophan biosynthesis</keyword>
<evidence type="ECO:0000259" key="10">
    <source>
        <dbReference type="Pfam" id="PF00218"/>
    </source>
</evidence>
<dbReference type="CDD" id="cd00331">
    <property type="entry name" value="IGPS"/>
    <property type="match status" value="1"/>
</dbReference>
<dbReference type="InterPro" id="IPR001468">
    <property type="entry name" value="Indole-3-GlycerolPSynthase_CS"/>
</dbReference>
<gene>
    <name evidence="9" type="primary">trpC</name>
    <name evidence="11" type="ORF">BKA23_1371</name>
</gene>
<dbReference type="NCBIfam" id="NF001377">
    <property type="entry name" value="PRK00278.2-4"/>
    <property type="match status" value="1"/>
</dbReference>
<keyword evidence="5 9" id="KW-0210">Decarboxylase</keyword>
<dbReference type="EMBL" id="VIVQ01000001">
    <property type="protein sequence ID" value="TWE12559.1"/>
    <property type="molecule type" value="Genomic_DNA"/>
</dbReference>
<evidence type="ECO:0000256" key="9">
    <source>
        <dbReference type="HAMAP-Rule" id="MF_00134"/>
    </source>
</evidence>
<evidence type="ECO:0000256" key="8">
    <source>
        <dbReference type="ARBA" id="ARBA00023239"/>
    </source>
</evidence>
<reference evidence="11 12" key="1">
    <citation type="submission" date="2019-06" db="EMBL/GenBank/DDBJ databases">
        <title>Sequencing the genomes of 1000 actinobacteria strains.</title>
        <authorList>
            <person name="Klenk H.-P."/>
        </authorList>
    </citation>
    <scope>NUCLEOTIDE SEQUENCE [LARGE SCALE GENOMIC DNA]</scope>
    <source>
        <strain evidence="11 12">DSM 19560</strain>
    </source>
</reference>
<evidence type="ECO:0000256" key="5">
    <source>
        <dbReference type="ARBA" id="ARBA00022793"/>
    </source>
</evidence>
<dbReference type="Proteomes" id="UP000318297">
    <property type="component" value="Unassembled WGS sequence"/>
</dbReference>
<comment type="caution">
    <text evidence="11">The sequence shown here is derived from an EMBL/GenBank/DDBJ whole genome shotgun (WGS) entry which is preliminary data.</text>
</comment>
<comment type="similarity">
    <text evidence="3 9">Belongs to the TrpC family.</text>
</comment>
<dbReference type="InterPro" id="IPR011060">
    <property type="entry name" value="RibuloseP-bd_barrel"/>
</dbReference>
<accession>A0A561EAC9</accession>
<dbReference type="InterPro" id="IPR013785">
    <property type="entry name" value="Aldolase_TIM"/>
</dbReference>
<dbReference type="PANTHER" id="PTHR22854:SF2">
    <property type="entry name" value="INDOLE-3-GLYCEROL-PHOSPHATE SYNTHASE"/>
    <property type="match status" value="1"/>
</dbReference>
<dbReference type="GO" id="GO:0000162">
    <property type="term" value="P:L-tryptophan biosynthetic process"/>
    <property type="evidence" value="ECO:0007669"/>
    <property type="project" value="UniProtKB-UniRule"/>
</dbReference>
<comment type="pathway">
    <text evidence="2 9">Amino-acid biosynthesis; L-tryptophan biosynthesis; L-tryptophan from chorismate: step 4/5.</text>
</comment>
<evidence type="ECO:0000256" key="7">
    <source>
        <dbReference type="ARBA" id="ARBA00023141"/>
    </source>
</evidence>
<dbReference type="PROSITE" id="PS00614">
    <property type="entry name" value="IGPS"/>
    <property type="match status" value="1"/>
</dbReference>
<dbReference type="GO" id="GO:0004425">
    <property type="term" value="F:indole-3-glycerol-phosphate synthase activity"/>
    <property type="evidence" value="ECO:0007669"/>
    <property type="project" value="UniProtKB-UniRule"/>
</dbReference>
<evidence type="ECO:0000313" key="12">
    <source>
        <dbReference type="Proteomes" id="UP000318297"/>
    </source>
</evidence>
<keyword evidence="4 9" id="KW-0028">Amino-acid biosynthesis</keyword>
<dbReference type="OrthoDB" id="9804217at2"/>
<dbReference type="UniPathway" id="UPA00035">
    <property type="reaction ID" value="UER00043"/>
</dbReference>